<organism evidence="2 4">
    <name type="scientific">Ralstonia pickettii</name>
    <name type="common">Burkholderia pickettii</name>
    <dbReference type="NCBI Taxonomy" id="329"/>
    <lineage>
        <taxon>Bacteria</taxon>
        <taxon>Pseudomonadati</taxon>
        <taxon>Pseudomonadota</taxon>
        <taxon>Betaproteobacteria</taxon>
        <taxon>Burkholderiales</taxon>
        <taxon>Burkholderiaceae</taxon>
        <taxon>Ralstonia</taxon>
    </lineage>
</organism>
<proteinExistence type="predicted"/>
<dbReference type="AlphaFoldDB" id="A0A2P4RGR6"/>
<dbReference type="InterPro" id="IPR014845">
    <property type="entry name" value="GYD/TTHA1554"/>
</dbReference>
<reference evidence="2" key="1">
    <citation type="submission" date="2018-06" db="EMBL/GenBank/DDBJ databases">
        <authorList>
            <person name="O'Rourke A."/>
        </authorList>
    </citation>
    <scope>NUCLEOTIDE SEQUENCE</scope>
    <source>
        <strain evidence="2">132550021-3</strain>
    </source>
</reference>
<dbReference type="OMA" id="WTDQGIR"/>
<dbReference type="GeneID" id="61388350"/>
<gene>
    <name evidence="2" type="ORF">DEE74_24365</name>
    <name evidence="1" type="ORF">R38712_04734</name>
</gene>
<evidence type="ECO:0000313" key="3">
    <source>
        <dbReference type="Proteomes" id="UP001189303"/>
    </source>
</evidence>
<name>A0A2P4RGR6_RALPI</name>
<dbReference type="Pfam" id="PF08734">
    <property type="entry name" value="GYD"/>
    <property type="match status" value="1"/>
</dbReference>
<evidence type="ECO:0000313" key="2">
    <source>
        <dbReference type="EMBL" id="MBX3893007.1"/>
    </source>
</evidence>
<dbReference type="RefSeq" id="WP_004635830.1">
    <property type="nucleotide sequence ID" value="NZ_CABKQE010000001.1"/>
</dbReference>
<evidence type="ECO:0000313" key="4">
    <source>
        <dbReference type="Proteomes" id="UP001199322"/>
    </source>
</evidence>
<keyword evidence="3" id="KW-1185">Reference proteome</keyword>
<dbReference type="EMBL" id="QGBI01000032">
    <property type="protein sequence ID" value="MBX3893007.1"/>
    <property type="molecule type" value="Genomic_DNA"/>
</dbReference>
<comment type="caution">
    <text evidence="2">The sequence shown here is derived from an EMBL/GenBank/DDBJ whole genome shotgun (WGS) entry which is preliminary data.</text>
</comment>
<accession>A0A2P4RGR6</accession>
<dbReference type="Proteomes" id="UP001199322">
    <property type="component" value="Unassembled WGS sequence"/>
</dbReference>
<dbReference type="Proteomes" id="UP001189303">
    <property type="component" value="Unassembled WGS sequence"/>
</dbReference>
<dbReference type="EMBL" id="CATWFT010000023">
    <property type="protein sequence ID" value="CAJ0731472.1"/>
    <property type="molecule type" value="Genomic_DNA"/>
</dbReference>
<sequence length="97" mass="10286">MATFLALLNFTDQGIRSVKDTTKRAAAARELAKAAGIDMKAIYWTLGQYDLAVICEGPDDAAMTAFGLALAAAGNVRSQTLRAFSADEMNGILSKMP</sequence>
<reference evidence="1 3" key="2">
    <citation type="submission" date="2023-07" db="EMBL/GenBank/DDBJ databases">
        <authorList>
            <person name="Peeters C."/>
        </authorList>
    </citation>
    <scope>NUCLEOTIDE SEQUENCE [LARGE SCALE GENOMIC DNA]</scope>
    <source>
        <strain evidence="1 3">R-38712</strain>
    </source>
</reference>
<protein>
    <submittedName>
        <fullName evidence="2">GYD domain-containing protein</fullName>
    </submittedName>
</protein>
<evidence type="ECO:0000313" key="1">
    <source>
        <dbReference type="EMBL" id="CAJ0731472.1"/>
    </source>
</evidence>